<dbReference type="Proteomes" id="UP000502331">
    <property type="component" value="Chromosome"/>
</dbReference>
<protein>
    <recommendedName>
        <fullName evidence="3">Phage tail protein</fullName>
    </recommendedName>
</protein>
<dbReference type="EMBL" id="CP032549">
    <property type="protein sequence ID" value="QIV87540.1"/>
    <property type="molecule type" value="Genomic_DNA"/>
</dbReference>
<evidence type="ECO:0000313" key="2">
    <source>
        <dbReference type="Proteomes" id="UP000502331"/>
    </source>
</evidence>
<keyword evidence="2" id="KW-1185">Reference proteome</keyword>
<evidence type="ECO:0008006" key="3">
    <source>
        <dbReference type="Google" id="ProtNLM"/>
    </source>
</evidence>
<dbReference type="Pfam" id="PF25681">
    <property type="entry name" value="Phage_TTP_17"/>
    <property type="match status" value="1"/>
</dbReference>
<sequence length="187" mass="19829">MATGTAAILTGSPVTATGGLLFGDSDIAAPTDAATALDPAWVKGGYIGEDGVTRTTDASDEKIRAWGGDVVKVVRTEHSITYTFQFLESANADVLKLIHGEDNVTVTAGKVKVNQTSKMPPRKAFVLDMLDSETHLREFIADGQLTTSGDVTFVHSDVIRYEVTIEAFPDANGVKAVSFIDDPVVTP</sequence>
<reference evidence="1 2" key="1">
    <citation type="submission" date="2018-09" db="EMBL/GenBank/DDBJ databases">
        <title>Glutamicibacter mishrai S5-52T (LMG 29155T = KCTC 39846T).</title>
        <authorList>
            <person name="Das S.K."/>
        </authorList>
    </citation>
    <scope>NUCLEOTIDE SEQUENCE [LARGE SCALE GENOMIC DNA]</scope>
    <source>
        <strain evidence="1 2">S5-52</strain>
    </source>
</reference>
<proteinExistence type="predicted"/>
<dbReference type="AlphaFoldDB" id="A0A6H0SK42"/>
<organism evidence="1 2">
    <name type="scientific">Glutamicibacter mishrai</name>
    <dbReference type="NCBI Taxonomy" id="1775880"/>
    <lineage>
        <taxon>Bacteria</taxon>
        <taxon>Bacillati</taxon>
        <taxon>Actinomycetota</taxon>
        <taxon>Actinomycetes</taxon>
        <taxon>Micrococcales</taxon>
        <taxon>Micrococcaceae</taxon>
        <taxon>Glutamicibacter</taxon>
    </lineage>
</organism>
<gene>
    <name evidence="1" type="ORF">D3791_10660</name>
</gene>
<name>A0A6H0SK42_9MICC</name>
<accession>A0A6H0SK42</accession>
<dbReference type="InterPro" id="IPR058154">
    <property type="entry name" value="Bxb1_TTP-like"/>
</dbReference>
<dbReference type="RefSeq" id="WP_172512184.1">
    <property type="nucleotide sequence ID" value="NZ_CP032549.1"/>
</dbReference>
<evidence type="ECO:0000313" key="1">
    <source>
        <dbReference type="EMBL" id="QIV87540.1"/>
    </source>
</evidence>